<dbReference type="PANTHER" id="PTHR48099:SF11">
    <property type="entry name" value="BIFUNCTIONAL METHYLENETETRAHYDROFOLATE DEHYDROGENASE_CYCLOHYDROLASE, MITOCHONDRIAL"/>
    <property type="match status" value="1"/>
</dbReference>
<evidence type="ECO:0000256" key="3">
    <source>
        <dbReference type="ARBA" id="ARBA00022563"/>
    </source>
</evidence>
<name>A0A1X7VPP7_AMPQE</name>
<gene>
    <name evidence="10" type="primary">100640189</name>
</gene>
<reference evidence="11" key="1">
    <citation type="journal article" date="2010" name="Nature">
        <title>The Amphimedon queenslandica genome and the evolution of animal complexity.</title>
        <authorList>
            <person name="Srivastava M."/>
            <person name="Simakov O."/>
            <person name="Chapman J."/>
            <person name="Fahey B."/>
            <person name="Gauthier M.E."/>
            <person name="Mitros T."/>
            <person name="Richards G.S."/>
            <person name="Conaco C."/>
            <person name="Dacre M."/>
            <person name="Hellsten U."/>
            <person name="Larroux C."/>
            <person name="Putnam N.H."/>
            <person name="Stanke M."/>
            <person name="Adamska M."/>
            <person name="Darling A."/>
            <person name="Degnan S.M."/>
            <person name="Oakley T.H."/>
            <person name="Plachetzki D.C."/>
            <person name="Zhai Y."/>
            <person name="Adamski M."/>
            <person name="Calcino A."/>
            <person name="Cummins S.F."/>
            <person name="Goodstein D.M."/>
            <person name="Harris C."/>
            <person name="Jackson D.J."/>
            <person name="Leys S.P."/>
            <person name="Shu S."/>
            <person name="Woodcroft B.J."/>
            <person name="Vervoort M."/>
            <person name="Kosik K.S."/>
            <person name="Manning G."/>
            <person name="Degnan B.M."/>
            <person name="Rokhsar D.S."/>
        </authorList>
    </citation>
    <scope>NUCLEOTIDE SEQUENCE [LARGE SCALE GENOMIC DNA]</scope>
</reference>
<dbReference type="EC" id="3.5.4.9" evidence="2"/>
<evidence type="ECO:0000256" key="7">
    <source>
        <dbReference type="ARBA" id="ARBA00036357"/>
    </source>
</evidence>
<dbReference type="FunFam" id="3.40.50.10860:FF:000005">
    <property type="entry name" value="C-1-tetrahydrofolate synthase, cytoplasmic, putative"/>
    <property type="match status" value="1"/>
</dbReference>
<dbReference type="InterPro" id="IPR000672">
    <property type="entry name" value="THF_DH/CycHdrlase"/>
</dbReference>
<dbReference type="STRING" id="400682.A0A1X7VPP7"/>
<feature type="domain" description="Tetrahydrofolate dehydrogenase/cyclohydrolase NAD(P)-binding" evidence="9">
    <location>
        <begin position="177"/>
        <end position="334"/>
    </location>
</feature>
<evidence type="ECO:0000313" key="11">
    <source>
        <dbReference type="Proteomes" id="UP000007879"/>
    </source>
</evidence>
<comment type="subunit">
    <text evidence="1">Homodimer.</text>
</comment>
<keyword evidence="6" id="KW-0511">Multifunctional enzyme</keyword>
<feature type="domain" description="Tetrahydrofolate dehydrogenase/cyclohydrolase catalytic" evidence="8">
    <location>
        <begin position="43"/>
        <end position="158"/>
    </location>
</feature>
<dbReference type="SUPFAM" id="SSF51735">
    <property type="entry name" value="NAD(P)-binding Rossmann-fold domains"/>
    <property type="match status" value="1"/>
</dbReference>
<evidence type="ECO:0000256" key="2">
    <source>
        <dbReference type="ARBA" id="ARBA00012776"/>
    </source>
</evidence>
<dbReference type="eggNOG" id="KOG0089">
    <property type="taxonomic scope" value="Eukaryota"/>
</dbReference>
<comment type="catalytic activity">
    <reaction evidence="7">
        <text>(6R)-5,10-methenyltetrahydrofolate + H2O = (6R)-10-formyltetrahydrofolate + H(+)</text>
        <dbReference type="Rhea" id="RHEA:23700"/>
        <dbReference type="ChEBI" id="CHEBI:15377"/>
        <dbReference type="ChEBI" id="CHEBI:15378"/>
        <dbReference type="ChEBI" id="CHEBI:57455"/>
        <dbReference type="ChEBI" id="CHEBI:195366"/>
        <dbReference type="EC" id="3.5.4.9"/>
    </reaction>
</comment>
<evidence type="ECO:0000256" key="1">
    <source>
        <dbReference type="ARBA" id="ARBA00011738"/>
    </source>
</evidence>
<organism evidence="10">
    <name type="scientific">Amphimedon queenslandica</name>
    <name type="common">Sponge</name>
    <dbReference type="NCBI Taxonomy" id="400682"/>
    <lineage>
        <taxon>Eukaryota</taxon>
        <taxon>Metazoa</taxon>
        <taxon>Porifera</taxon>
        <taxon>Demospongiae</taxon>
        <taxon>Heteroscleromorpha</taxon>
        <taxon>Haplosclerida</taxon>
        <taxon>Niphatidae</taxon>
        <taxon>Amphimedon</taxon>
    </lineage>
</organism>
<evidence type="ECO:0000256" key="6">
    <source>
        <dbReference type="ARBA" id="ARBA00023268"/>
    </source>
</evidence>
<dbReference type="CDD" id="cd01080">
    <property type="entry name" value="NAD_bind_m-THF_DH_Cyclohyd"/>
    <property type="match status" value="1"/>
</dbReference>
<dbReference type="Pfam" id="PF00763">
    <property type="entry name" value="THF_DHG_CYH"/>
    <property type="match status" value="1"/>
</dbReference>
<keyword evidence="3" id="KW-0554">One-carbon metabolism</keyword>
<dbReference type="InterPro" id="IPR020631">
    <property type="entry name" value="THF_DH/CycHdrlase_NAD-bd_dom"/>
</dbReference>
<dbReference type="InterPro" id="IPR020867">
    <property type="entry name" value="THF_DH/CycHdrlase_CS"/>
</dbReference>
<dbReference type="FunCoup" id="A0A1X7VPP7">
    <property type="interactions" value="131"/>
</dbReference>
<dbReference type="AlphaFoldDB" id="A0A1X7VPP7"/>
<evidence type="ECO:0000313" key="10">
    <source>
        <dbReference type="EnsemblMetazoa" id="Aqu2.1.42057_001"/>
    </source>
</evidence>
<dbReference type="GO" id="GO:0005829">
    <property type="term" value="C:cytosol"/>
    <property type="evidence" value="ECO:0007669"/>
    <property type="project" value="TreeGrafter"/>
</dbReference>
<dbReference type="InParanoid" id="A0A1X7VPP7"/>
<dbReference type="Gene3D" id="3.40.50.10860">
    <property type="entry name" value="Leucine Dehydrogenase, chain A, domain 1"/>
    <property type="match status" value="1"/>
</dbReference>
<dbReference type="InterPro" id="IPR036291">
    <property type="entry name" value="NAD(P)-bd_dom_sf"/>
</dbReference>
<dbReference type="EnsemblMetazoa" id="Aqu2.1.42057_001">
    <property type="protein sequence ID" value="Aqu2.1.42057_001"/>
    <property type="gene ID" value="Aqu2.1.42057"/>
</dbReference>
<dbReference type="OrthoDB" id="5126881at2759"/>
<proteinExistence type="inferred from homology"/>
<protein>
    <recommendedName>
        <fullName evidence="2">methenyltetrahydrofolate cyclohydrolase</fullName>
        <ecNumber evidence="2">3.5.4.9</ecNumber>
    </recommendedName>
</protein>
<keyword evidence="11" id="KW-1185">Reference proteome</keyword>
<dbReference type="OMA" id="VCHILTK"/>
<evidence type="ECO:0000256" key="5">
    <source>
        <dbReference type="ARBA" id="ARBA00023002"/>
    </source>
</evidence>
<dbReference type="KEGG" id="aqu:100640189"/>
<dbReference type="HAMAP" id="MF_01576">
    <property type="entry name" value="THF_DHG_CYH"/>
    <property type="match status" value="1"/>
</dbReference>
<dbReference type="InterPro" id="IPR046346">
    <property type="entry name" value="Aminoacid_DH-like_N_sf"/>
</dbReference>
<dbReference type="GO" id="GO:0004477">
    <property type="term" value="F:methenyltetrahydrofolate cyclohydrolase activity"/>
    <property type="evidence" value="ECO:0007669"/>
    <property type="project" value="UniProtKB-EC"/>
</dbReference>
<dbReference type="GO" id="GO:0004488">
    <property type="term" value="F:methylenetetrahydrofolate dehydrogenase (NADP+) activity"/>
    <property type="evidence" value="ECO:0007669"/>
    <property type="project" value="InterPro"/>
</dbReference>
<dbReference type="Proteomes" id="UP000007879">
    <property type="component" value="Unassembled WGS sequence"/>
</dbReference>
<dbReference type="Gene3D" id="3.40.50.720">
    <property type="entry name" value="NAD(P)-binding Rossmann-like Domain"/>
    <property type="match status" value="1"/>
</dbReference>
<evidence type="ECO:0000259" key="8">
    <source>
        <dbReference type="Pfam" id="PF00763"/>
    </source>
</evidence>
<dbReference type="InterPro" id="IPR020630">
    <property type="entry name" value="THF_DH/CycHdrlase_cat_dom"/>
</dbReference>
<reference evidence="10" key="2">
    <citation type="submission" date="2017-05" db="UniProtKB">
        <authorList>
            <consortium name="EnsemblMetazoa"/>
        </authorList>
    </citation>
    <scope>IDENTIFICATION</scope>
</reference>
<dbReference type="PANTHER" id="PTHR48099">
    <property type="entry name" value="C-1-TETRAHYDROFOLATE SYNTHASE, CYTOPLASMIC-RELATED"/>
    <property type="match status" value="1"/>
</dbReference>
<evidence type="ECO:0000259" key="9">
    <source>
        <dbReference type="Pfam" id="PF02882"/>
    </source>
</evidence>
<dbReference type="PROSITE" id="PS00767">
    <property type="entry name" value="THF_DHG_CYH_2"/>
    <property type="match status" value="1"/>
</dbReference>
<dbReference type="PROSITE" id="PS00766">
    <property type="entry name" value="THF_DHG_CYH_1"/>
    <property type="match status" value="1"/>
</dbReference>
<sequence>MMKALHSAGRIANPVLRRQLSTAAGTNGLDFVVNKPGIKANLIDGNLLAKRIQRELYDEVCGITAKSQRPPNLTVVLVGDDPASKTYVKRKSKTAIKVGMRGDVLHKPATIGQDELLELIESLNKDDNIDGVLVQLPLPPHIDETLICQSISPFKDVDGFHLLNIGRYVMGRPAFIPATPLGVLEILKRCKVDTFGKTACIVGRSKHIGFTLSTLLHSDGYGTNNPLIGADATTIICHRYTPPDELKRMTLLSDIVITGTGVPGLIRGDMIKEGATVIDIGLIKMKDANGETLIVGDVEFPQVSKVASLITPVPGGVGPMTVAMVLKNTIHAANGIYKELYN</sequence>
<dbReference type="PRINTS" id="PR00085">
    <property type="entry name" value="THFDHDRGNASE"/>
</dbReference>
<dbReference type="GO" id="GO:0035999">
    <property type="term" value="P:tetrahydrofolate interconversion"/>
    <property type="evidence" value="ECO:0007669"/>
    <property type="project" value="TreeGrafter"/>
</dbReference>
<dbReference type="SUPFAM" id="SSF53223">
    <property type="entry name" value="Aminoacid dehydrogenase-like, N-terminal domain"/>
    <property type="match status" value="1"/>
</dbReference>
<evidence type="ECO:0000256" key="4">
    <source>
        <dbReference type="ARBA" id="ARBA00022801"/>
    </source>
</evidence>
<keyword evidence="5" id="KW-0560">Oxidoreductase</keyword>
<accession>A0A1X7VPP7</accession>
<dbReference type="Pfam" id="PF02882">
    <property type="entry name" value="THF_DHG_CYH_C"/>
    <property type="match status" value="1"/>
</dbReference>
<dbReference type="EnsemblMetazoa" id="XM_003383071.3">
    <property type="protein sequence ID" value="XP_003383119.1"/>
    <property type="gene ID" value="LOC100640189"/>
</dbReference>
<keyword evidence="4" id="KW-0378">Hydrolase</keyword>